<comment type="caution">
    <text evidence="3">The sequence shown here is derived from an EMBL/GenBank/DDBJ whole genome shotgun (WGS) entry which is preliminary data.</text>
</comment>
<feature type="transmembrane region" description="Helical" evidence="1">
    <location>
        <begin position="116"/>
        <end position="135"/>
    </location>
</feature>
<keyword evidence="4" id="KW-1185">Reference proteome</keyword>
<feature type="transmembrane region" description="Helical" evidence="1">
    <location>
        <begin position="244"/>
        <end position="266"/>
    </location>
</feature>
<proteinExistence type="predicted"/>
<feature type="transmembrane region" description="Helical" evidence="1">
    <location>
        <begin position="219"/>
        <end position="237"/>
    </location>
</feature>
<reference evidence="3 4" key="2">
    <citation type="submission" date="2018-12" db="EMBL/GenBank/DDBJ databases">
        <title>Rhizobacter gummiphilus sp. nov., a rubber-degrading bacterium isolated from the soil of a botanical garden in Japan.</title>
        <authorList>
            <person name="Shunsuke S.S."/>
        </authorList>
    </citation>
    <scope>NUCLEOTIDE SEQUENCE [LARGE SCALE GENOMIC DNA]</scope>
    <source>
        <strain evidence="3 4">S-16</strain>
    </source>
</reference>
<keyword evidence="1" id="KW-1133">Transmembrane helix</keyword>
<evidence type="ECO:0000256" key="1">
    <source>
        <dbReference type="SAM" id="Phobius"/>
    </source>
</evidence>
<dbReference type="RefSeq" id="WP_124542797.1">
    <property type="nucleotide sequence ID" value="NZ_QUSW01000007.1"/>
</dbReference>
<evidence type="ECO:0000313" key="4">
    <source>
        <dbReference type="Proteomes" id="UP000267464"/>
    </source>
</evidence>
<feature type="transmembrane region" description="Helical" evidence="1">
    <location>
        <begin position="340"/>
        <end position="361"/>
    </location>
</feature>
<dbReference type="OrthoDB" id="9780818at2"/>
<feature type="transmembrane region" description="Helical" evidence="1">
    <location>
        <begin position="302"/>
        <end position="320"/>
    </location>
</feature>
<sequence>MALQRSSAVPLAGAYAALIVYASLYPFTGWTVPGVSIWHFLTLPFPRWWTGFDLIANLLGYMPLGALLFGAMIRSGEGLGRSMVVAAVAGTALSFAMETLQNFLPMRVSSNLDLALNAAGSALGAAVGAAVHLLGGMQRWQVVRERWFISHSAGGLALLILWPVGLLFPAPVPYGLGQVWPRLRDALASWLQDSSVADWIAPWLQSDGDVSVLSPASEFVVVALGLMAPCLVAYTISRPGWRRMVLAASAVAVGFGATTLSTALNFGPQHALAWRTPTSLAALVTALTLVLLLAYTPRRATAAIGLMVLTAMVSIVGQAPADAYFTDSLQAWEQGRFIRFHGVAQWVGWLWPYAALVWLLVRISQRDSGQP</sequence>
<reference evidence="3 4" key="1">
    <citation type="submission" date="2018-08" db="EMBL/GenBank/DDBJ databases">
        <authorList>
            <person name="Khan S.A."/>
            <person name="Jeon C.O."/>
            <person name="Chun B.H."/>
            <person name="Jeong S.E."/>
        </authorList>
    </citation>
    <scope>NUCLEOTIDE SEQUENCE [LARGE SCALE GENOMIC DNA]</scope>
    <source>
        <strain evidence="3 4">S-16</strain>
    </source>
</reference>
<feature type="transmembrane region" description="Helical" evidence="1">
    <location>
        <begin position="7"/>
        <end position="28"/>
    </location>
</feature>
<feature type="transmembrane region" description="Helical" evidence="1">
    <location>
        <begin position="83"/>
        <end position="104"/>
    </location>
</feature>
<keyword evidence="1" id="KW-0472">Membrane</keyword>
<organism evidence="3 4">
    <name type="scientific">Piscinibacter terrae</name>
    <dbReference type="NCBI Taxonomy" id="2496871"/>
    <lineage>
        <taxon>Bacteria</taxon>
        <taxon>Pseudomonadati</taxon>
        <taxon>Pseudomonadota</taxon>
        <taxon>Betaproteobacteria</taxon>
        <taxon>Burkholderiales</taxon>
        <taxon>Sphaerotilaceae</taxon>
        <taxon>Piscinibacter</taxon>
    </lineage>
</organism>
<dbReference type="EMBL" id="QUSW01000007">
    <property type="protein sequence ID" value="RQP22571.1"/>
    <property type="molecule type" value="Genomic_DNA"/>
</dbReference>
<feature type="transmembrane region" description="Helical" evidence="1">
    <location>
        <begin position="48"/>
        <end position="71"/>
    </location>
</feature>
<dbReference type="InterPro" id="IPR006976">
    <property type="entry name" value="VanZ-like"/>
</dbReference>
<name>A0A3N7HPB3_9BURK</name>
<feature type="transmembrane region" description="Helical" evidence="1">
    <location>
        <begin position="147"/>
        <end position="168"/>
    </location>
</feature>
<protein>
    <submittedName>
        <fullName evidence="3">Teicoplanin resistance protein VanZ</fullName>
    </submittedName>
</protein>
<dbReference type="AlphaFoldDB" id="A0A3N7HPB3"/>
<keyword evidence="1" id="KW-0812">Transmembrane</keyword>
<gene>
    <name evidence="3" type="ORF">DZC73_23440</name>
</gene>
<evidence type="ECO:0000259" key="2">
    <source>
        <dbReference type="Pfam" id="PF04892"/>
    </source>
</evidence>
<feature type="transmembrane region" description="Helical" evidence="1">
    <location>
        <begin position="272"/>
        <end position="295"/>
    </location>
</feature>
<evidence type="ECO:0000313" key="3">
    <source>
        <dbReference type="EMBL" id="RQP22571.1"/>
    </source>
</evidence>
<accession>A0A3N7HPB3</accession>
<feature type="domain" description="VanZ-like" evidence="2">
    <location>
        <begin position="32"/>
        <end position="127"/>
    </location>
</feature>
<dbReference type="Pfam" id="PF04892">
    <property type="entry name" value="VanZ"/>
    <property type="match status" value="1"/>
</dbReference>
<dbReference type="Proteomes" id="UP000267464">
    <property type="component" value="Unassembled WGS sequence"/>
</dbReference>